<feature type="domain" description="DUF7844" evidence="3">
    <location>
        <begin position="25"/>
        <end position="253"/>
    </location>
</feature>
<feature type="signal peptide" evidence="1">
    <location>
        <begin position="1"/>
        <end position="22"/>
    </location>
</feature>
<comment type="caution">
    <text evidence="4">The sequence shown here is derived from an EMBL/GenBank/DDBJ whole genome shotgun (WGS) entry which is preliminary data.</text>
</comment>
<feature type="domain" description="Lnb N-terminal periplasmic" evidence="2">
    <location>
        <begin position="267"/>
        <end position="428"/>
    </location>
</feature>
<dbReference type="Pfam" id="PF13387">
    <property type="entry name" value="Lnb_N"/>
    <property type="match status" value="1"/>
</dbReference>
<proteinExistence type="predicted"/>
<evidence type="ECO:0000259" key="2">
    <source>
        <dbReference type="Pfam" id="PF13387"/>
    </source>
</evidence>
<evidence type="ECO:0000256" key="1">
    <source>
        <dbReference type="SAM" id="SignalP"/>
    </source>
</evidence>
<dbReference type="STRING" id="237609.PSAKL28_01300"/>
<dbReference type="InterPro" id="IPR057166">
    <property type="entry name" value="DUF7844"/>
</dbReference>
<dbReference type="InterPro" id="IPR025178">
    <property type="entry name" value="Lnb_N"/>
</dbReference>
<dbReference type="Proteomes" id="UP000288983">
    <property type="component" value="Unassembled WGS sequence"/>
</dbReference>
<feature type="chain" id="PRO_5019354038" evidence="1">
    <location>
        <begin position="23"/>
        <end position="652"/>
    </location>
</feature>
<dbReference type="OrthoDB" id="5978971at2"/>
<organism evidence="4 5">
    <name type="scientific">Pseudomonas alkylphenolica</name>
    <dbReference type="NCBI Taxonomy" id="237609"/>
    <lineage>
        <taxon>Bacteria</taxon>
        <taxon>Pseudomonadati</taxon>
        <taxon>Pseudomonadota</taxon>
        <taxon>Gammaproteobacteria</taxon>
        <taxon>Pseudomonadales</taxon>
        <taxon>Pseudomonadaceae</taxon>
        <taxon>Pseudomonas</taxon>
    </lineage>
</organism>
<reference evidence="4 5" key="1">
    <citation type="submission" date="2018-06" db="EMBL/GenBank/DDBJ databases">
        <title>Bacteria isolated from soil of Wuhan.</title>
        <authorList>
            <person name="Wei X."/>
            <person name="Chunhua H."/>
        </authorList>
    </citation>
    <scope>NUCLEOTIDE SEQUENCE [LARGE SCALE GENOMIC DNA]</scope>
    <source>
        <strain evidence="5">xwS2</strain>
    </source>
</reference>
<keyword evidence="1" id="KW-0732">Signal</keyword>
<evidence type="ECO:0000313" key="4">
    <source>
        <dbReference type="EMBL" id="RWU27010.1"/>
    </source>
</evidence>
<evidence type="ECO:0000313" key="5">
    <source>
        <dbReference type="Proteomes" id="UP000288983"/>
    </source>
</evidence>
<evidence type="ECO:0000259" key="3">
    <source>
        <dbReference type="Pfam" id="PF25226"/>
    </source>
</evidence>
<accession>A0A444A0I9</accession>
<dbReference type="Pfam" id="PF25226">
    <property type="entry name" value="DUF7844"/>
    <property type="match status" value="1"/>
</dbReference>
<protein>
    <submittedName>
        <fullName evidence="4">Uncharacterized protein</fullName>
    </submittedName>
</protein>
<sequence length="652" mass="72931">MRNLRAWLLGGLLTLLAGPALADLQLQLQTDGLGPAQQRASQALLDEAMQALPPSLKARLDRRVQVSWSANMPEDAYGQASLVSTLTLNSRLLPGLVDGSAATRKTGRPHGTVRQELLATVLHELTHIYDRARLWQGAERQLISRCTRQLNSQGKVGLPEPCRGQTERRFTLSDDPRLLDLAGWPQYVGRRGEREQYNRQVARSPDSYELSSPKEFIAVNMEYFLLDPGFACRRPALHSYLKAHFDWAPEHPACPQQLPFLNAGNDFEKAPLGEIDPERVYSVDYLLAEANQNLVSRWGHSMLRLVICAPGRPRGPDCRLDLDQHLVLSYRAFVNDVQLSSWGGLTGAYPSRLFVLPLGQVIDEYTKTELRSLASIPLKLDRTELENLVRQAAEMHWSYDGNYYFLSNNCAVETLKLLRSGTANPRLTDLDNIMPNGLLEVLQGRGLADTSVLDDPHEALRLGYRFDSYRDRYQAMFLVLKQQLPVPQDTVEAWLEQSARQRQPWFEKADLRTSAALLLLEQASLRQQLLLAQEEVKQRYLSGREANDASVAKANGTLQQILANSGFLSRPAELLGTSGYGLPQASEQALLRQETNLRQKQLQTLTAELDKEVRALLGPERAAEIAAVEANIKQVGEHLRALHKAAGGLQLP</sequence>
<dbReference type="AlphaFoldDB" id="A0A444A0I9"/>
<name>A0A444A0I9_9PSED</name>
<dbReference type="RefSeq" id="WP_128322116.1">
    <property type="nucleotide sequence ID" value="NZ_QJRG01000033.1"/>
</dbReference>
<gene>
    <name evidence="4" type="ORF">DM813_04030</name>
</gene>
<dbReference type="EMBL" id="QJRG01000033">
    <property type="protein sequence ID" value="RWU27010.1"/>
    <property type="molecule type" value="Genomic_DNA"/>
</dbReference>